<accession>A0ABQ6JEX3</accession>
<gene>
    <name evidence="2" type="ORF">GCM10025868_15970</name>
</gene>
<name>A0ABQ6JEX3_9ACTN</name>
<evidence type="ECO:0000313" key="2">
    <source>
        <dbReference type="EMBL" id="GMA86347.1"/>
    </source>
</evidence>
<evidence type="ECO:0000256" key="1">
    <source>
        <dbReference type="SAM" id="MobiDB-lite"/>
    </source>
</evidence>
<organism evidence="2 3">
    <name type="scientific">Angustibacter aerolatus</name>
    <dbReference type="NCBI Taxonomy" id="1162965"/>
    <lineage>
        <taxon>Bacteria</taxon>
        <taxon>Bacillati</taxon>
        <taxon>Actinomycetota</taxon>
        <taxon>Actinomycetes</taxon>
        <taxon>Kineosporiales</taxon>
        <taxon>Kineosporiaceae</taxon>
    </lineage>
</organism>
<protein>
    <submittedName>
        <fullName evidence="2">Uncharacterized protein</fullName>
    </submittedName>
</protein>
<feature type="compositionally biased region" description="Basic residues" evidence="1">
    <location>
        <begin position="27"/>
        <end position="37"/>
    </location>
</feature>
<reference evidence="3" key="1">
    <citation type="journal article" date="2019" name="Int. J. Syst. Evol. Microbiol.">
        <title>The Global Catalogue of Microorganisms (GCM) 10K type strain sequencing project: providing services to taxonomists for standard genome sequencing and annotation.</title>
        <authorList>
            <consortium name="The Broad Institute Genomics Platform"/>
            <consortium name="The Broad Institute Genome Sequencing Center for Infectious Disease"/>
            <person name="Wu L."/>
            <person name="Ma J."/>
        </authorList>
    </citation>
    <scope>NUCLEOTIDE SEQUENCE [LARGE SCALE GENOMIC DNA]</scope>
    <source>
        <strain evidence="3">NBRC 108730</strain>
    </source>
</reference>
<proteinExistence type="predicted"/>
<feature type="region of interest" description="Disordered" evidence="1">
    <location>
        <begin position="1"/>
        <end position="37"/>
    </location>
</feature>
<sequence length="101" mass="11114">MLGEPHANGARRPGTGPTCRGEDHGLRRNRHQGRARCRPRGARMLPVEQARVADAVLDRSGRPHPIAAISAGGDHAVWVQRSDLAYRELLRGAVMAVPRRR</sequence>
<evidence type="ECO:0000313" key="3">
    <source>
        <dbReference type="Proteomes" id="UP001157017"/>
    </source>
</evidence>
<comment type="caution">
    <text evidence="2">The sequence shown here is derived from an EMBL/GenBank/DDBJ whole genome shotgun (WGS) entry which is preliminary data.</text>
</comment>
<dbReference type="EMBL" id="BSUZ01000001">
    <property type="protein sequence ID" value="GMA86347.1"/>
    <property type="molecule type" value="Genomic_DNA"/>
</dbReference>
<keyword evidence="3" id="KW-1185">Reference proteome</keyword>
<dbReference type="Proteomes" id="UP001157017">
    <property type="component" value="Unassembled WGS sequence"/>
</dbReference>